<feature type="compositionally biased region" description="Basic and acidic residues" evidence="1">
    <location>
        <begin position="159"/>
        <end position="178"/>
    </location>
</feature>
<organism evidence="2 3">
    <name type="scientific">Cyclotella cryptica</name>
    <dbReference type="NCBI Taxonomy" id="29204"/>
    <lineage>
        <taxon>Eukaryota</taxon>
        <taxon>Sar</taxon>
        <taxon>Stramenopiles</taxon>
        <taxon>Ochrophyta</taxon>
        <taxon>Bacillariophyta</taxon>
        <taxon>Coscinodiscophyceae</taxon>
        <taxon>Thalassiosirophycidae</taxon>
        <taxon>Stephanodiscales</taxon>
        <taxon>Stephanodiscaceae</taxon>
        <taxon>Cyclotella</taxon>
    </lineage>
</organism>
<feature type="region of interest" description="Disordered" evidence="1">
    <location>
        <begin position="132"/>
        <end position="178"/>
    </location>
</feature>
<gene>
    <name evidence="2" type="ORF">HJC23_007832</name>
</gene>
<evidence type="ECO:0000313" key="3">
    <source>
        <dbReference type="Proteomes" id="UP001516023"/>
    </source>
</evidence>
<reference evidence="2 3" key="1">
    <citation type="journal article" date="2020" name="G3 (Bethesda)">
        <title>Improved Reference Genome for Cyclotella cryptica CCMP332, a Model for Cell Wall Morphogenesis, Salinity Adaptation, and Lipid Production in Diatoms (Bacillariophyta).</title>
        <authorList>
            <person name="Roberts W.R."/>
            <person name="Downey K.M."/>
            <person name="Ruck E.C."/>
            <person name="Traller J.C."/>
            <person name="Alverson A.J."/>
        </authorList>
    </citation>
    <scope>NUCLEOTIDE SEQUENCE [LARGE SCALE GENOMIC DNA]</scope>
    <source>
        <strain evidence="2 3">CCMP332</strain>
    </source>
</reference>
<feature type="region of interest" description="Disordered" evidence="1">
    <location>
        <begin position="90"/>
        <end position="112"/>
    </location>
</feature>
<evidence type="ECO:0000313" key="2">
    <source>
        <dbReference type="EMBL" id="KAL3805871.1"/>
    </source>
</evidence>
<name>A0ABD3R6D2_9STRA</name>
<evidence type="ECO:0000256" key="1">
    <source>
        <dbReference type="SAM" id="MobiDB-lite"/>
    </source>
</evidence>
<dbReference type="AlphaFoldDB" id="A0ABD3R6D2"/>
<accession>A0ABD3R6D2</accession>
<dbReference type="EMBL" id="JABMIG020000001">
    <property type="protein sequence ID" value="KAL3805871.1"/>
    <property type="molecule type" value="Genomic_DNA"/>
</dbReference>
<feature type="region of interest" description="Disordered" evidence="1">
    <location>
        <begin position="34"/>
        <end position="63"/>
    </location>
</feature>
<keyword evidence="3" id="KW-1185">Reference proteome</keyword>
<comment type="caution">
    <text evidence="2">The sequence shown here is derived from an EMBL/GenBank/DDBJ whole genome shotgun (WGS) entry which is preliminary data.</text>
</comment>
<protein>
    <submittedName>
        <fullName evidence="2">Uncharacterized protein</fullName>
    </submittedName>
</protein>
<feature type="compositionally biased region" description="Polar residues" evidence="1">
    <location>
        <begin position="47"/>
        <end position="58"/>
    </location>
</feature>
<proteinExistence type="predicted"/>
<dbReference type="Proteomes" id="UP001516023">
    <property type="component" value="Unassembled WGS sequence"/>
</dbReference>
<sequence length="355" mass="39538">MNQRILSCPSTLLSKGLTLKAGDWRTCELTPDTLNNHRMPRRPGSVASLQNSRTMIKRSSSSSFRKQYEIQRLSSSSLSSAKADGSFNFNANTSRGNATWDDKPISGLAPKQTDSRRVSVSLLDLVQIKMEDPFGSSGNHTKRRSPPKISGTVAGKTPNRNDKKRSSMPDLVPLKEEDHPTRGYSVMAVKNTVWKEKENILSILDVDATTSISPSKGDFSEFIVKTCVAKTPRQIDIRRISSTDLVSLKENDPFMYYSIPSTRSAALKGDYVDLQSVKDAATSSKIPSSYLRKTCISVESCLIPDIVDSDFDDKDCHAPPDLSDVFYHINMECGDENDNLDDDWLYEFSEIQSSR</sequence>